<gene>
    <name evidence="2" type="ORF">VP01_116g9</name>
</gene>
<dbReference type="Pfam" id="PF03732">
    <property type="entry name" value="Retrotrans_gag"/>
    <property type="match status" value="1"/>
</dbReference>
<reference evidence="2 3" key="1">
    <citation type="submission" date="2015-08" db="EMBL/GenBank/DDBJ databases">
        <title>Next Generation Sequencing and Analysis of the Genome of Puccinia sorghi L Schw, the Causal Agent of Maize Common Rust.</title>
        <authorList>
            <person name="Rochi L."/>
            <person name="Burguener G."/>
            <person name="Darino M."/>
            <person name="Turjanski A."/>
            <person name="Kreff E."/>
            <person name="Dieguez M.J."/>
            <person name="Sacco F."/>
        </authorList>
    </citation>
    <scope>NUCLEOTIDE SEQUENCE [LARGE SCALE GENOMIC DNA]</scope>
    <source>
        <strain evidence="2 3">RO10H11247</strain>
    </source>
</reference>
<evidence type="ECO:0000313" key="3">
    <source>
        <dbReference type="Proteomes" id="UP000037035"/>
    </source>
</evidence>
<organism evidence="2 3">
    <name type="scientific">Puccinia sorghi</name>
    <dbReference type="NCBI Taxonomy" id="27349"/>
    <lineage>
        <taxon>Eukaryota</taxon>
        <taxon>Fungi</taxon>
        <taxon>Dikarya</taxon>
        <taxon>Basidiomycota</taxon>
        <taxon>Pucciniomycotina</taxon>
        <taxon>Pucciniomycetes</taxon>
        <taxon>Pucciniales</taxon>
        <taxon>Pucciniaceae</taxon>
        <taxon>Puccinia</taxon>
    </lineage>
</organism>
<evidence type="ECO:0000259" key="1">
    <source>
        <dbReference type="Pfam" id="PF03732"/>
    </source>
</evidence>
<protein>
    <recommendedName>
        <fullName evidence="1">Retrotransposon gag domain-containing protein</fullName>
    </recommendedName>
</protein>
<dbReference type="AlphaFoldDB" id="A0A0L6VRB1"/>
<name>A0A0L6VRB1_9BASI</name>
<dbReference type="Proteomes" id="UP000037035">
    <property type="component" value="Unassembled WGS sequence"/>
</dbReference>
<dbReference type="VEuPathDB" id="FungiDB:VP01_116g9"/>
<evidence type="ECO:0000313" key="2">
    <source>
        <dbReference type="EMBL" id="KNZ63236.1"/>
    </source>
</evidence>
<comment type="caution">
    <text evidence="2">The sequence shown here is derived from an EMBL/GenBank/DDBJ whole genome shotgun (WGS) entry which is preliminary data.</text>
</comment>
<dbReference type="InterPro" id="IPR005162">
    <property type="entry name" value="Retrotrans_gag_dom"/>
</dbReference>
<accession>A0A0L6VRB1</accession>
<sequence>MTYCTQHMGLSVSKADIHAVNYPKRFPTIAIKVVFAVSFMKDYAATWSQLYLDRVFNWEPVVWNDFPNNFRSSFLDHNSWHRAQVSLQNLRQTGTVLAYTLHAGLQPAC</sequence>
<dbReference type="OrthoDB" id="4847360at2759"/>
<keyword evidence="3" id="KW-1185">Reference proteome</keyword>
<dbReference type="EMBL" id="LAVV01001888">
    <property type="protein sequence ID" value="KNZ63236.1"/>
    <property type="molecule type" value="Genomic_DNA"/>
</dbReference>
<feature type="domain" description="Retrotransposon gag" evidence="1">
    <location>
        <begin position="35"/>
        <end position="100"/>
    </location>
</feature>
<proteinExistence type="predicted"/>